<dbReference type="PROSITE" id="PS50937">
    <property type="entry name" value="HTH_MERR_2"/>
    <property type="match status" value="1"/>
</dbReference>
<dbReference type="GO" id="GO:0003677">
    <property type="term" value="F:DNA binding"/>
    <property type="evidence" value="ECO:0007669"/>
    <property type="project" value="UniProtKB-KW"/>
</dbReference>
<dbReference type="PANTHER" id="PTHR30204:SF94">
    <property type="entry name" value="HEAVY METAL-DEPENDENT TRANSCRIPTIONAL REGULATOR HI_0293-RELATED"/>
    <property type="match status" value="1"/>
</dbReference>
<dbReference type="Proteomes" id="UP000475214">
    <property type="component" value="Unassembled WGS sequence"/>
</dbReference>
<feature type="domain" description="HTH merR-type" evidence="4">
    <location>
        <begin position="1"/>
        <end position="69"/>
    </location>
</feature>
<dbReference type="InterPro" id="IPR009061">
    <property type="entry name" value="DNA-bd_dom_put_sf"/>
</dbReference>
<keyword evidence="3" id="KW-0804">Transcription</keyword>
<gene>
    <name evidence="5" type="ORF">G1H10_30655</name>
</gene>
<dbReference type="Gene3D" id="1.10.1660.10">
    <property type="match status" value="1"/>
</dbReference>
<dbReference type="GO" id="GO:0003700">
    <property type="term" value="F:DNA-binding transcription factor activity"/>
    <property type="evidence" value="ECO:0007669"/>
    <property type="project" value="InterPro"/>
</dbReference>
<evidence type="ECO:0000313" key="5">
    <source>
        <dbReference type="EMBL" id="NEE04534.1"/>
    </source>
</evidence>
<dbReference type="RefSeq" id="WP_163745082.1">
    <property type="nucleotide sequence ID" value="NZ_JAAGOA010000036.1"/>
</dbReference>
<comment type="caution">
    <text evidence="5">The sequence shown here is derived from an EMBL/GenBank/DDBJ whole genome shotgun (WGS) entry which is preliminary data.</text>
</comment>
<name>A0A6L9SIN6_9ACTN</name>
<keyword evidence="6" id="KW-1185">Reference proteome</keyword>
<dbReference type="InterPro" id="IPR047057">
    <property type="entry name" value="MerR_fam"/>
</dbReference>
<reference evidence="5 6" key="1">
    <citation type="submission" date="2020-02" db="EMBL/GenBank/DDBJ databases">
        <authorList>
            <person name="Li X.-J."/>
            <person name="Han X.-M."/>
        </authorList>
    </citation>
    <scope>NUCLEOTIDE SEQUENCE [LARGE SCALE GENOMIC DNA]</scope>
    <source>
        <strain evidence="5 6">CCTCC AB 2017055</strain>
    </source>
</reference>
<protein>
    <submittedName>
        <fullName evidence="5">Heavy metal-responsive transcriptional regulator</fullName>
    </submittedName>
</protein>
<dbReference type="SUPFAM" id="SSF46955">
    <property type="entry name" value="Putative DNA-binding domain"/>
    <property type="match status" value="1"/>
</dbReference>
<evidence type="ECO:0000256" key="3">
    <source>
        <dbReference type="ARBA" id="ARBA00023163"/>
    </source>
</evidence>
<dbReference type="Pfam" id="PF13411">
    <property type="entry name" value="MerR_1"/>
    <property type="match status" value="1"/>
</dbReference>
<accession>A0A6L9SIN6</accession>
<keyword evidence="1" id="KW-0805">Transcription regulation</keyword>
<dbReference type="SMART" id="SM00422">
    <property type="entry name" value="HTH_MERR"/>
    <property type="match status" value="1"/>
</dbReference>
<dbReference type="AlphaFoldDB" id="A0A6L9SIN6"/>
<dbReference type="PANTHER" id="PTHR30204">
    <property type="entry name" value="REDOX-CYCLING DRUG-SENSING TRANSCRIPTIONAL ACTIVATOR SOXR"/>
    <property type="match status" value="1"/>
</dbReference>
<sequence length="134" mass="14722">MLIGELARRAGTTAKTLRFYEDEGLLPDPGRTASGYRDYPAELLDRVVFIRDAQTAGLTLRQIREILAIRDGGQPPCEHAGQLIGDRLADVQRRISELEQTRSRLLELAGRASTLDPADCGGYCDIIQRPAAAD</sequence>
<evidence type="ECO:0000256" key="2">
    <source>
        <dbReference type="ARBA" id="ARBA00023125"/>
    </source>
</evidence>
<evidence type="ECO:0000259" key="4">
    <source>
        <dbReference type="PROSITE" id="PS50937"/>
    </source>
</evidence>
<dbReference type="PRINTS" id="PR00040">
    <property type="entry name" value="HTHMERR"/>
</dbReference>
<dbReference type="EMBL" id="JAAGOA010000036">
    <property type="protein sequence ID" value="NEE04534.1"/>
    <property type="molecule type" value="Genomic_DNA"/>
</dbReference>
<dbReference type="InterPro" id="IPR000551">
    <property type="entry name" value="MerR-type_HTH_dom"/>
</dbReference>
<evidence type="ECO:0000256" key="1">
    <source>
        <dbReference type="ARBA" id="ARBA00023015"/>
    </source>
</evidence>
<keyword evidence="2" id="KW-0238">DNA-binding</keyword>
<evidence type="ECO:0000313" key="6">
    <source>
        <dbReference type="Proteomes" id="UP000475214"/>
    </source>
</evidence>
<dbReference type="CDD" id="cd04770">
    <property type="entry name" value="HTH_HMRTR"/>
    <property type="match status" value="1"/>
</dbReference>
<organism evidence="5 6">
    <name type="scientific">Phytoactinopolyspora halotolerans</name>
    <dbReference type="NCBI Taxonomy" id="1981512"/>
    <lineage>
        <taxon>Bacteria</taxon>
        <taxon>Bacillati</taxon>
        <taxon>Actinomycetota</taxon>
        <taxon>Actinomycetes</taxon>
        <taxon>Jiangellales</taxon>
        <taxon>Jiangellaceae</taxon>
        <taxon>Phytoactinopolyspora</taxon>
    </lineage>
</organism>
<proteinExistence type="predicted"/>